<dbReference type="Proteomes" id="UP000092993">
    <property type="component" value="Unassembled WGS sequence"/>
</dbReference>
<dbReference type="OrthoDB" id="3256943at2759"/>
<evidence type="ECO:0000313" key="3">
    <source>
        <dbReference type="EMBL" id="OBZ76885.1"/>
    </source>
</evidence>
<feature type="transmembrane region" description="Helical" evidence="2">
    <location>
        <begin position="32"/>
        <end position="54"/>
    </location>
</feature>
<name>A0A1C7MIW9_GRIFR</name>
<sequence>MSSTSASSPAPSASWPATPSVPSSLPTIAESVLLSATLLLLLSVSAAIVIRSYVLRRRQRLLIDAAIRNGTYVPGLPRTLFPGAKPRLYDAFLAPPPDPDLERAIQKARADAGDPEEKQSSLWERIMVRRCVPPRFVSRSTDGRPAHLLKNHLAPCSGSPPVTPPGDDPHILVVVPHEALRPNPNHRSPAPSPSPPPPTPPHTPSTPPAQQVSVAVLIAMPAPHTHRPPHAHSHSSADETLPYVEFGVAQVPLAASAQAS</sequence>
<comment type="caution">
    <text evidence="3">The sequence shown here is derived from an EMBL/GenBank/DDBJ whole genome shotgun (WGS) entry which is preliminary data.</text>
</comment>
<keyword evidence="2" id="KW-0472">Membrane</keyword>
<organism evidence="3 4">
    <name type="scientific">Grifola frondosa</name>
    <name type="common">Maitake</name>
    <name type="synonym">Polyporus frondosus</name>
    <dbReference type="NCBI Taxonomy" id="5627"/>
    <lineage>
        <taxon>Eukaryota</taxon>
        <taxon>Fungi</taxon>
        <taxon>Dikarya</taxon>
        <taxon>Basidiomycota</taxon>
        <taxon>Agaricomycotina</taxon>
        <taxon>Agaricomycetes</taxon>
        <taxon>Polyporales</taxon>
        <taxon>Grifolaceae</taxon>
        <taxon>Grifola</taxon>
    </lineage>
</organism>
<feature type="compositionally biased region" description="Pro residues" evidence="1">
    <location>
        <begin position="190"/>
        <end position="207"/>
    </location>
</feature>
<keyword evidence="2" id="KW-0812">Transmembrane</keyword>
<evidence type="ECO:0000256" key="1">
    <source>
        <dbReference type="SAM" id="MobiDB-lite"/>
    </source>
</evidence>
<feature type="compositionally biased region" description="Basic residues" evidence="1">
    <location>
        <begin position="224"/>
        <end position="233"/>
    </location>
</feature>
<proteinExistence type="predicted"/>
<evidence type="ECO:0000256" key="2">
    <source>
        <dbReference type="SAM" id="Phobius"/>
    </source>
</evidence>
<feature type="region of interest" description="Disordered" evidence="1">
    <location>
        <begin position="1"/>
        <end position="20"/>
    </location>
</feature>
<keyword evidence="4" id="KW-1185">Reference proteome</keyword>
<evidence type="ECO:0000313" key="4">
    <source>
        <dbReference type="Proteomes" id="UP000092993"/>
    </source>
</evidence>
<dbReference type="EMBL" id="LUGG01000003">
    <property type="protein sequence ID" value="OBZ76885.1"/>
    <property type="molecule type" value="Genomic_DNA"/>
</dbReference>
<dbReference type="OMA" id="WERIMVR"/>
<feature type="region of interest" description="Disordered" evidence="1">
    <location>
        <begin position="148"/>
        <end position="238"/>
    </location>
</feature>
<accession>A0A1C7MIW9</accession>
<keyword evidence="2" id="KW-1133">Transmembrane helix</keyword>
<gene>
    <name evidence="3" type="ORF">A0H81_03035</name>
</gene>
<protein>
    <submittedName>
        <fullName evidence="3">Uncharacterized protein</fullName>
    </submittedName>
</protein>
<reference evidence="3 4" key="1">
    <citation type="submission" date="2016-03" db="EMBL/GenBank/DDBJ databases">
        <title>Whole genome sequencing of Grifola frondosa 9006-11.</title>
        <authorList>
            <person name="Min B."/>
            <person name="Park H."/>
            <person name="Kim J.-G."/>
            <person name="Cho H."/>
            <person name="Oh Y.-L."/>
            <person name="Kong W.-S."/>
            <person name="Choi I.-G."/>
        </authorList>
    </citation>
    <scope>NUCLEOTIDE SEQUENCE [LARGE SCALE GENOMIC DNA]</scope>
    <source>
        <strain evidence="3 4">9006-11</strain>
    </source>
</reference>
<dbReference type="AlphaFoldDB" id="A0A1C7MIW9"/>